<proteinExistence type="predicted"/>
<keyword evidence="4" id="KW-1185">Reference proteome</keyword>
<sequence length="92" mass="10370">MNMNLEWYFANITDEESAAALLREKGVFHREKSCLSCHQQMQLGIRRWGAHPKHRGDVVPGKARASTSPRHAPKHAAAAPLRVDLEEAVETR</sequence>
<dbReference type="Proteomes" id="UP000030764">
    <property type="component" value="Unassembled WGS sequence"/>
</dbReference>
<evidence type="ECO:0000313" key="2">
    <source>
        <dbReference type="EMBL" id="KFD54637.1"/>
    </source>
</evidence>
<reference evidence="2 4" key="1">
    <citation type="journal article" date="2014" name="Nat. Genet.">
        <title>Genome and transcriptome of the porcine whipworm Trichuris suis.</title>
        <authorList>
            <person name="Jex A.R."/>
            <person name="Nejsum P."/>
            <person name="Schwarz E.M."/>
            <person name="Hu L."/>
            <person name="Young N.D."/>
            <person name="Hall R.S."/>
            <person name="Korhonen P.K."/>
            <person name="Liao S."/>
            <person name="Thamsborg S."/>
            <person name="Xia J."/>
            <person name="Xu P."/>
            <person name="Wang S."/>
            <person name="Scheerlinck J.P."/>
            <person name="Hofmann A."/>
            <person name="Sternberg P.W."/>
            <person name="Wang J."/>
            <person name="Gasser R.B."/>
        </authorList>
    </citation>
    <scope>NUCLEOTIDE SEQUENCE [LARGE SCALE GENOMIC DNA]</scope>
    <source>
        <strain evidence="3">DCEP-RM93F</strain>
        <strain evidence="2">DCEP-RM93M</strain>
    </source>
</reference>
<protein>
    <submittedName>
        <fullName evidence="2">Uncharacterized protein</fullName>
    </submittedName>
</protein>
<dbReference type="EMBL" id="KL367556">
    <property type="protein sequence ID" value="KFD64443.1"/>
    <property type="molecule type" value="Genomic_DNA"/>
</dbReference>
<organism evidence="2 4">
    <name type="scientific">Trichuris suis</name>
    <name type="common">pig whipworm</name>
    <dbReference type="NCBI Taxonomy" id="68888"/>
    <lineage>
        <taxon>Eukaryota</taxon>
        <taxon>Metazoa</taxon>
        <taxon>Ecdysozoa</taxon>
        <taxon>Nematoda</taxon>
        <taxon>Enoplea</taxon>
        <taxon>Dorylaimia</taxon>
        <taxon>Trichinellida</taxon>
        <taxon>Trichuridae</taxon>
        <taxon>Trichuris</taxon>
    </lineage>
</organism>
<evidence type="ECO:0000256" key="1">
    <source>
        <dbReference type="SAM" id="MobiDB-lite"/>
    </source>
</evidence>
<feature type="region of interest" description="Disordered" evidence="1">
    <location>
        <begin position="51"/>
        <end position="92"/>
    </location>
</feature>
<dbReference type="Proteomes" id="UP000030758">
    <property type="component" value="Unassembled WGS sequence"/>
</dbReference>
<evidence type="ECO:0000313" key="3">
    <source>
        <dbReference type="EMBL" id="KFD64443.1"/>
    </source>
</evidence>
<dbReference type="EMBL" id="KL363205">
    <property type="protein sequence ID" value="KFD54637.1"/>
    <property type="molecule type" value="Genomic_DNA"/>
</dbReference>
<feature type="compositionally biased region" description="Basic and acidic residues" evidence="1">
    <location>
        <begin position="83"/>
        <end position="92"/>
    </location>
</feature>
<name>A0A085MBP1_9BILA</name>
<accession>A0A085MBP1</accession>
<gene>
    <name evidence="2" type="ORF">M513_04337</name>
    <name evidence="3" type="ORF">M514_04337</name>
</gene>
<dbReference type="AlphaFoldDB" id="A0A085MBP1"/>
<evidence type="ECO:0000313" key="4">
    <source>
        <dbReference type="Proteomes" id="UP000030764"/>
    </source>
</evidence>